<dbReference type="Pfam" id="PF00188">
    <property type="entry name" value="CAP"/>
    <property type="match status" value="1"/>
</dbReference>
<reference evidence="8" key="1">
    <citation type="journal article" date="2014" name="Insect Biochem. Mol. Biol.">
        <title>An insight into the sialome of the frog biting fly, Corethrella appendiculata.</title>
        <authorList>
            <person name="Ribeiro J.M.C."/>
            <person name="Chagas A.C."/>
            <person name="Pham V.M."/>
            <person name="Lounibos L.P."/>
            <person name="Calvo E."/>
        </authorList>
    </citation>
    <scope>NUCLEOTIDE SEQUENCE</scope>
    <source>
        <tissue evidence="8">Salivary glands</tissue>
    </source>
</reference>
<organism evidence="8">
    <name type="scientific">Corethrella appendiculata</name>
    <dbReference type="NCBI Taxonomy" id="1370023"/>
    <lineage>
        <taxon>Eukaryota</taxon>
        <taxon>Metazoa</taxon>
        <taxon>Ecdysozoa</taxon>
        <taxon>Arthropoda</taxon>
        <taxon>Hexapoda</taxon>
        <taxon>Insecta</taxon>
        <taxon>Pterygota</taxon>
        <taxon>Neoptera</taxon>
        <taxon>Endopterygota</taxon>
        <taxon>Diptera</taxon>
        <taxon>Nematocera</taxon>
        <taxon>Culicoidea</taxon>
        <taxon>Chaoboridae</taxon>
        <taxon>Corethrella</taxon>
    </lineage>
</organism>
<dbReference type="AlphaFoldDB" id="U5EZT9"/>
<dbReference type="SMART" id="SM00198">
    <property type="entry name" value="SCP"/>
    <property type="match status" value="1"/>
</dbReference>
<evidence type="ECO:0000256" key="1">
    <source>
        <dbReference type="ARBA" id="ARBA00004613"/>
    </source>
</evidence>
<dbReference type="GO" id="GO:0005576">
    <property type="term" value="C:extracellular region"/>
    <property type="evidence" value="ECO:0007669"/>
    <property type="project" value="UniProtKB-SubCell"/>
</dbReference>
<keyword evidence="4 6" id="KW-0732">Signal</keyword>
<dbReference type="PANTHER" id="PTHR10334">
    <property type="entry name" value="CYSTEINE-RICH SECRETORY PROTEIN-RELATED"/>
    <property type="match status" value="1"/>
</dbReference>
<dbReference type="EMBL" id="GANO01000160">
    <property type="protein sequence ID" value="JAB59711.1"/>
    <property type="molecule type" value="mRNA"/>
</dbReference>
<evidence type="ECO:0000256" key="3">
    <source>
        <dbReference type="ARBA" id="ARBA00022525"/>
    </source>
</evidence>
<dbReference type="PRINTS" id="PR00838">
    <property type="entry name" value="V5ALLERGEN"/>
</dbReference>
<dbReference type="InterPro" id="IPR002413">
    <property type="entry name" value="V5_allergen-like"/>
</dbReference>
<feature type="signal peptide" evidence="6">
    <location>
        <begin position="1"/>
        <end position="23"/>
    </location>
</feature>
<dbReference type="InterPro" id="IPR034763">
    <property type="entry name" value="P14a_insect"/>
</dbReference>
<feature type="chain" id="PRO_5004660012" description="Venom allergen-1" evidence="6">
    <location>
        <begin position="24"/>
        <end position="262"/>
    </location>
</feature>
<comment type="similarity">
    <text evidence="2">Belongs to the CRISP family.</text>
</comment>
<sequence>MALIKSIFLSVSIIFELFLLTQSQTDYCDKSLCPNGLPHVACGKVGEFGPACPADKKLINMTEELKVYILDLHNKFRARVASGQVQGFEPATKMPTLVWDDELQYLSELNVKTCIYGHDPCRNTAKYKLVGQNIAANSFFGMDFSPLDTITELITSWCGEYENANQQFVDNYPGLGFDPPRDIGHFAQIASDRTVSMACAMVQYTQNEGGQDWVHQNFVCDYSSSHVRQKPVYEKGPTCTKCITGCNPVYPGLCNIGEPVAL</sequence>
<evidence type="ECO:0000259" key="7">
    <source>
        <dbReference type="SMART" id="SM00198"/>
    </source>
</evidence>
<dbReference type="InterPro" id="IPR001283">
    <property type="entry name" value="CRISP-related"/>
</dbReference>
<evidence type="ECO:0000256" key="4">
    <source>
        <dbReference type="ARBA" id="ARBA00022729"/>
    </source>
</evidence>
<evidence type="ECO:0000256" key="2">
    <source>
        <dbReference type="ARBA" id="ARBA00009923"/>
    </source>
</evidence>
<name>U5EZT9_9DIPT</name>
<dbReference type="FunFam" id="3.40.33.10:FF:000007">
    <property type="entry name" value="Venom allergen"/>
    <property type="match status" value="1"/>
</dbReference>
<dbReference type="InterPro" id="IPR014044">
    <property type="entry name" value="CAP_dom"/>
</dbReference>
<feature type="domain" description="SCP" evidence="7">
    <location>
        <begin position="64"/>
        <end position="230"/>
    </location>
</feature>
<accession>U5EZT9</accession>
<dbReference type="InterPro" id="IPR035940">
    <property type="entry name" value="CAP_sf"/>
</dbReference>
<dbReference type="PIRSF" id="PIRSF038921">
    <property type="entry name" value="P14a"/>
    <property type="match status" value="1"/>
</dbReference>
<evidence type="ECO:0000313" key="8">
    <source>
        <dbReference type="EMBL" id="JAB59711.1"/>
    </source>
</evidence>
<protein>
    <recommendedName>
        <fullName evidence="5">Venom allergen-1</fullName>
    </recommendedName>
</protein>
<proteinExistence type="evidence at transcript level"/>
<keyword evidence="3" id="KW-0964">Secreted</keyword>
<evidence type="ECO:0000256" key="5">
    <source>
        <dbReference type="ARBA" id="ARBA00068306"/>
    </source>
</evidence>
<dbReference type="CDD" id="cd05380">
    <property type="entry name" value="CAP_euk"/>
    <property type="match status" value="1"/>
</dbReference>
<dbReference type="SUPFAM" id="SSF55797">
    <property type="entry name" value="PR-1-like"/>
    <property type="match status" value="1"/>
</dbReference>
<evidence type="ECO:0000256" key="6">
    <source>
        <dbReference type="SAM" id="SignalP"/>
    </source>
</evidence>
<comment type="subcellular location">
    <subcellularLocation>
        <location evidence="1">Secreted</location>
    </subcellularLocation>
</comment>
<dbReference type="Gene3D" id="3.40.33.10">
    <property type="entry name" value="CAP"/>
    <property type="match status" value="1"/>
</dbReference>